<feature type="compositionally biased region" description="Acidic residues" evidence="1">
    <location>
        <begin position="108"/>
        <end position="120"/>
    </location>
</feature>
<dbReference type="EMBL" id="CP001043">
    <property type="protein sequence ID" value="ACC71113.1"/>
    <property type="molecule type" value="Genomic_DNA"/>
</dbReference>
<evidence type="ECO:0000313" key="2">
    <source>
        <dbReference type="EMBL" id="ACC71113.1"/>
    </source>
</evidence>
<evidence type="ECO:0000313" key="3">
    <source>
        <dbReference type="Proteomes" id="UP000001192"/>
    </source>
</evidence>
<dbReference type="HOGENOM" id="CLU_1892260_0_0_4"/>
<proteinExistence type="predicted"/>
<sequence>MRAMMTMTDLDSYRATHARALGFINDWRPHAKTRALQKPPPAIATNGVERPVSATGARAQAEAGMDEWLAGYRTFERIRNDIETGLIHWVERDDLRCPFRWRQSEGRVDDDESDDWDEAGDCPASTPRICNRGK</sequence>
<accession>B2JD57</accession>
<reference evidence="3" key="1">
    <citation type="journal article" date="2014" name="Stand. Genomic Sci.">
        <title>Complete genome sequence of Burkholderia phymatum STM815(T), a broad host range and efficient nitrogen-fixing symbiont of Mimosa species.</title>
        <authorList>
            <person name="Moulin L."/>
            <person name="Klonowska A."/>
            <person name="Caroline B."/>
            <person name="Booth K."/>
            <person name="Vriezen J.A."/>
            <person name="Melkonian R."/>
            <person name="James E.K."/>
            <person name="Young J.P."/>
            <person name="Bena G."/>
            <person name="Hauser L."/>
            <person name="Land M."/>
            <person name="Kyrpides N."/>
            <person name="Bruce D."/>
            <person name="Chain P."/>
            <person name="Copeland A."/>
            <person name="Pitluck S."/>
            <person name="Woyke T."/>
            <person name="Lizotte-Waniewski M."/>
            <person name="Bristow J."/>
            <person name="Riley M."/>
        </authorList>
    </citation>
    <scope>NUCLEOTIDE SEQUENCE [LARGE SCALE GENOMIC DNA]</scope>
    <source>
        <strain evidence="3">DSM 17167 / CIP 108236 / LMG 21445 / STM815</strain>
    </source>
</reference>
<dbReference type="Proteomes" id="UP000001192">
    <property type="component" value="Chromosome 1"/>
</dbReference>
<feature type="region of interest" description="Disordered" evidence="1">
    <location>
        <begin position="102"/>
        <end position="134"/>
    </location>
</feature>
<organism evidence="2 3">
    <name type="scientific">Paraburkholderia phymatum (strain DSM 17167 / CIP 108236 / LMG 21445 / STM815)</name>
    <name type="common">Burkholderia phymatum</name>
    <dbReference type="NCBI Taxonomy" id="391038"/>
    <lineage>
        <taxon>Bacteria</taxon>
        <taxon>Pseudomonadati</taxon>
        <taxon>Pseudomonadota</taxon>
        <taxon>Betaproteobacteria</taxon>
        <taxon>Burkholderiales</taxon>
        <taxon>Burkholderiaceae</taxon>
        <taxon>Paraburkholderia</taxon>
    </lineage>
</organism>
<gene>
    <name evidence="2" type="ordered locus">Bphy_1934</name>
</gene>
<dbReference type="STRING" id="391038.Bphy_1934"/>
<name>B2JD57_PARP8</name>
<evidence type="ECO:0000256" key="1">
    <source>
        <dbReference type="SAM" id="MobiDB-lite"/>
    </source>
</evidence>
<keyword evidence="3" id="KW-1185">Reference proteome</keyword>
<protein>
    <submittedName>
        <fullName evidence="2">Uncharacterized protein</fullName>
    </submittedName>
</protein>
<dbReference type="KEGG" id="bph:Bphy_1934"/>
<dbReference type="AlphaFoldDB" id="B2JD57"/>